<keyword evidence="3" id="KW-1185">Reference proteome</keyword>
<dbReference type="Proteomes" id="UP000465220">
    <property type="component" value="Unassembled WGS sequence"/>
</dbReference>
<sequence>MDIGSDTVAGAKYRIIDALDECDDTWKILFGQNKGEFSDTSRISQPKINILIISRKYLEIERRLREFDSKDLALYTSMADDLDTSIKEKVEELANDLRYPRETAEEVSQILHAKAEKTSLWVGIACSALIGVPSKDAVKKLSSLPQGLEELYKPLLDAALEFTQKEENLERIMQIVNYVAISRRPLSALESAEACQLCPDGEDDPRENKPKSTSRRAA</sequence>
<dbReference type="PANTHER" id="PTHR10039">
    <property type="entry name" value="AMELOGENIN"/>
    <property type="match status" value="1"/>
</dbReference>
<organism evidence="2 3">
    <name type="scientific">Aspergillus lentulus</name>
    <dbReference type="NCBI Taxonomy" id="293939"/>
    <lineage>
        <taxon>Eukaryota</taxon>
        <taxon>Fungi</taxon>
        <taxon>Dikarya</taxon>
        <taxon>Ascomycota</taxon>
        <taxon>Pezizomycotina</taxon>
        <taxon>Eurotiomycetes</taxon>
        <taxon>Eurotiomycetidae</taxon>
        <taxon>Eurotiales</taxon>
        <taxon>Aspergillaceae</taxon>
        <taxon>Aspergillus</taxon>
        <taxon>Aspergillus subgen. Fumigati</taxon>
    </lineage>
</organism>
<evidence type="ECO:0000313" key="2">
    <source>
        <dbReference type="EMBL" id="GFF91014.1"/>
    </source>
</evidence>
<evidence type="ECO:0000256" key="1">
    <source>
        <dbReference type="SAM" id="MobiDB-lite"/>
    </source>
</evidence>
<gene>
    <name evidence="2" type="ORF">IFM60648_09266</name>
</gene>
<protein>
    <submittedName>
        <fullName evidence="2">Uncharacterized protein</fullName>
    </submittedName>
</protein>
<accession>A0ABQ1AZP7</accession>
<proteinExistence type="predicted"/>
<dbReference type="PANTHER" id="PTHR10039:SF14">
    <property type="entry name" value="NACHT DOMAIN-CONTAINING PROTEIN"/>
    <property type="match status" value="1"/>
</dbReference>
<name>A0ABQ1AZP7_ASPLE</name>
<feature type="region of interest" description="Disordered" evidence="1">
    <location>
        <begin position="197"/>
        <end position="218"/>
    </location>
</feature>
<dbReference type="EMBL" id="BLKI01000081">
    <property type="protein sequence ID" value="GFF91014.1"/>
    <property type="molecule type" value="Genomic_DNA"/>
</dbReference>
<evidence type="ECO:0000313" key="3">
    <source>
        <dbReference type="Proteomes" id="UP000465220"/>
    </source>
</evidence>
<comment type="caution">
    <text evidence="2">The sequence shown here is derived from an EMBL/GenBank/DDBJ whole genome shotgun (WGS) entry which is preliminary data.</text>
</comment>
<reference evidence="2 3" key="1">
    <citation type="submission" date="2020-01" db="EMBL/GenBank/DDBJ databases">
        <title>Draft genome sequence of Aspergillus lentulus IFM 60648.</title>
        <authorList>
            <person name="Takahashi H."/>
            <person name="Yaguchi T."/>
        </authorList>
    </citation>
    <scope>NUCLEOTIDE SEQUENCE [LARGE SCALE GENOMIC DNA]</scope>
    <source>
        <strain evidence="2 3">IFM 60648</strain>
    </source>
</reference>